<sequence>MRTLMKIFTLATMILIIAASGCTTTDTDEPEPIPEIIEDEDDVPEQNNNEEQDTFTISTSSFENNGEIPSRYTCDGDNINPELVPGILPEDTVSLVLIVDDPDAPRGTFTHWIVWNIAPGSIIKENTVPGVQGLNGAKGTDYLGPCPPSGTHRYFYRFYALDTMLDIGSGSTRTALEEAMQEHIIAEGELMGTYSRE</sequence>
<dbReference type="InterPro" id="IPR008914">
    <property type="entry name" value="PEBP"/>
</dbReference>
<dbReference type="InterPro" id="IPR036610">
    <property type="entry name" value="PEBP-like_sf"/>
</dbReference>
<name>A0AA90U020_9EURY</name>
<evidence type="ECO:0000313" key="2">
    <source>
        <dbReference type="Proteomes" id="UP001185015"/>
    </source>
</evidence>
<protein>
    <submittedName>
        <fullName evidence="1">Raf kinase inhibitor-like YbhB/YbcL family protein</fullName>
    </submittedName>
</protein>
<dbReference type="PROSITE" id="PS51257">
    <property type="entry name" value="PROKAR_LIPOPROTEIN"/>
    <property type="match status" value="1"/>
</dbReference>
<dbReference type="Pfam" id="PF01161">
    <property type="entry name" value="PBP"/>
    <property type="match status" value="1"/>
</dbReference>
<dbReference type="PANTHER" id="PTHR30289:SF1">
    <property type="entry name" value="PEBP (PHOSPHATIDYLETHANOLAMINE-BINDING PROTEIN) FAMILY PROTEIN"/>
    <property type="match status" value="1"/>
</dbReference>
<keyword evidence="2" id="KW-1185">Reference proteome</keyword>
<organism evidence="1 2">
    <name type="scientific">Methanococcoides alaskense</name>
    <dbReference type="NCBI Taxonomy" id="325778"/>
    <lineage>
        <taxon>Archaea</taxon>
        <taxon>Methanobacteriati</taxon>
        <taxon>Methanobacteriota</taxon>
        <taxon>Stenosarchaea group</taxon>
        <taxon>Methanomicrobia</taxon>
        <taxon>Methanosarcinales</taxon>
        <taxon>Methanosarcinaceae</taxon>
        <taxon>Methanococcoides</taxon>
    </lineage>
</organism>
<dbReference type="CDD" id="cd00865">
    <property type="entry name" value="PEBP_bact_arch"/>
    <property type="match status" value="1"/>
</dbReference>
<dbReference type="InterPro" id="IPR005247">
    <property type="entry name" value="YbhB_YbcL/LppC-like"/>
</dbReference>
<reference evidence="1 2" key="1">
    <citation type="submission" date="2023-07" db="EMBL/GenBank/DDBJ databases">
        <title>Genomic Encyclopedia of Type Strains, Phase IV (KMG-IV): sequencing the most valuable type-strain genomes for metagenomic binning, comparative biology and taxonomic classification.</title>
        <authorList>
            <person name="Goeker M."/>
        </authorList>
    </citation>
    <scope>NUCLEOTIDE SEQUENCE [LARGE SCALE GENOMIC DNA]</scope>
    <source>
        <strain evidence="1 2">DSM 17273</strain>
    </source>
</reference>
<gene>
    <name evidence="1" type="ORF">J2750_001834</name>
</gene>
<proteinExistence type="predicted"/>
<dbReference type="NCBIfam" id="TIGR00481">
    <property type="entry name" value="YbhB/YbcL family Raf kinase inhibitor-like protein"/>
    <property type="match status" value="1"/>
</dbReference>
<dbReference type="Proteomes" id="UP001185015">
    <property type="component" value="Unassembled WGS sequence"/>
</dbReference>
<dbReference type="Gene3D" id="3.90.280.10">
    <property type="entry name" value="PEBP-like"/>
    <property type="match status" value="1"/>
</dbReference>
<dbReference type="EMBL" id="JAVDQI010000007">
    <property type="protein sequence ID" value="MDR6223366.1"/>
    <property type="molecule type" value="Genomic_DNA"/>
</dbReference>
<comment type="caution">
    <text evidence="1">The sequence shown here is derived from an EMBL/GenBank/DDBJ whole genome shotgun (WGS) entry which is preliminary data.</text>
</comment>
<dbReference type="SUPFAM" id="SSF49777">
    <property type="entry name" value="PEBP-like"/>
    <property type="match status" value="1"/>
</dbReference>
<evidence type="ECO:0000313" key="1">
    <source>
        <dbReference type="EMBL" id="MDR6223366.1"/>
    </source>
</evidence>
<accession>A0AA90U020</accession>
<dbReference type="PANTHER" id="PTHR30289">
    <property type="entry name" value="UNCHARACTERIZED PROTEIN YBCL-RELATED"/>
    <property type="match status" value="1"/>
</dbReference>
<dbReference type="AlphaFoldDB" id="A0AA90U020"/>
<dbReference type="RefSeq" id="WP_309740619.1">
    <property type="nucleotide sequence ID" value="NZ_JAVDQI010000007.1"/>
</dbReference>